<dbReference type="EMBL" id="CP071696">
    <property type="protein sequence ID" value="QTX04676.1"/>
    <property type="molecule type" value="Genomic_DNA"/>
</dbReference>
<dbReference type="CDD" id="cd04301">
    <property type="entry name" value="NAT_SF"/>
    <property type="match status" value="1"/>
</dbReference>
<evidence type="ECO:0000259" key="1">
    <source>
        <dbReference type="PROSITE" id="PS51186"/>
    </source>
</evidence>
<organism evidence="2 3">
    <name type="scientific">Agromyces archimandritae</name>
    <dbReference type="NCBI Taxonomy" id="2781962"/>
    <lineage>
        <taxon>Bacteria</taxon>
        <taxon>Bacillati</taxon>
        <taxon>Actinomycetota</taxon>
        <taxon>Actinomycetes</taxon>
        <taxon>Micrococcales</taxon>
        <taxon>Microbacteriaceae</taxon>
        <taxon>Agromyces</taxon>
    </lineage>
</organism>
<evidence type="ECO:0000313" key="3">
    <source>
        <dbReference type="Proteomes" id="UP000671914"/>
    </source>
</evidence>
<dbReference type="RefSeq" id="WP_210898512.1">
    <property type="nucleotide sequence ID" value="NZ_CP071696.1"/>
</dbReference>
<dbReference type="AlphaFoldDB" id="A0A975FMJ8"/>
<dbReference type="Proteomes" id="UP000671914">
    <property type="component" value="Chromosome"/>
</dbReference>
<evidence type="ECO:0000313" key="2">
    <source>
        <dbReference type="EMBL" id="QTX04676.1"/>
    </source>
</evidence>
<reference evidence="2" key="1">
    <citation type="submission" date="2021-03" db="EMBL/GenBank/DDBJ databases">
        <title>Agromyces archimandritus sp. nov., isolated from the cockroach Archimandrita tessellata.</title>
        <authorList>
            <person name="Guzman J."/>
            <person name="Ortuzar M."/>
            <person name="Poehlein A."/>
            <person name="Daniel R."/>
            <person name="Trujillo M."/>
            <person name="Vilcinskas A."/>
        </authorList>
    </citation>
    <scope>NUCLEOTIDE SEQUENCE</scope>
    <source>
        <strain evidence="2">G127AT</strain>
    </source>
</reference>
<dbReference type="PROSITE" id="PS51186">
    <property type="entry name" value="GNAT"/>
    <property type="match status" value="1"/>
</dbReference>
<dbReference type="InterPro" id="IPR016181">
    <property type="entry name" value="Acyl_CoA_acyltransferase"/>
</dbReference>
<dbReference type="Pfam" id="PF00583">
    <property type="entry name" value="Acetyltransf_1"/>
    <property type="match status" value="1"/>
</dbReference>
<feature type="domain" description="N-acetyltransferase" evidence="1">
    <location>
        <begin position="3"/>
        <end position="153"/>
    </location>
</feature>
<dbReference type="KEGG" id="aarc:G127AT_15755"/>
<proteinExistence type="predicted"/>
<accession>A0A975FMJ8</accession>
<dbReference type="SUPFAM" id="SSF55729">
    <property type="entry name" value="Acyl-CoA N-acyltransferases (Nat)"/>
    <property type="match status" value="1"/>
</dbReference>
<sequence>MPIEIRELRDEDFFAWIPLFDVYCRCSGTSLDDQKALVVWNWLRDPAEPLTGAGAFDEQGALVGFVHSRVVPRALRASFVVTVDDLFVDEGRRRAGIGTALLEHARSRPGIAEFGWAVPAGNEAALGLAERIGRRTDLVVFASGVPEDESTAGDAEEAD</sequence>
<dbReference type="GO" id="GO:0016747">
    <property type="term" value="F:acyltransferase activity, transferring groups other than amino-acyl groups"/>
    <property type="evidence" value="ECO:0007669"/>
    <property type="project" value="InterPro"/>
</dbReference>
<dbReference type="Gene3D" id="3.40.630.30">
    <property type="match status" value="1"/>
</dbReference>
<dbReference type="InterPro" id="IPR000182">
    <property type="entry name" value="GNAT_dom"/>
</dbReference>
<name>A0A975FMJ8_9MICO</name>
<gene>
    <name evidence="2" type="ORF">G127AT_15755</name>
</gene>
<protein>
    <submittedName>
        <fullName evidence="2">GNAT family N-acetyltransferase</fullName>
    </submittedName>
</protein>
<keyword evidence="3" id="KW-1185">Reference proteome</keyword>